<feature type="region of interest" description="Disordered" evidence="1">
    <location>
        <begin position="1"/>
        <end position="21"/>
    </location>
</feature>
<dbReference type="InterPro" id="IPR036188">
    <property type="entry name" value="FAD/NAD-bd_sf"/>
</dbReference>
<dbReference type="RefSeq" id="WP_120758387.1">
    <property type="nucleotide sequence ID" value="NZ_RBAM01000014.1"/>
</dbReference>
<gene>
    <name evidence="2" type="ORF">D7231_28205</name>
</gene>
<sequence>MRAPSSAVPFPSEASSAGSSGASRRAGRAVVLGAGMAGLLAAAAVARHVGEVVIVERDRLPEGLEPRKGLPQARHAHLMMSGGARAVESLLPGTIEAWVAAGARRIPLGTGLVALGPQGWYPRWPSTQFLMACTRDLLDFVVREKVLALPGVVLRQETDALALLGDAQRVTGVKVRTDGSHSAEVLEADLVIDASGRGSQAARRLNELGLHPAHEETVDSGMVYVTRIFRAPPSSERFPVVSVQADPYGAVPGQGATMLPIEGGRWLLTACGTRGGEPSREAGEFEPFVRSLRHPLIADLIAGLEPLTDVHLTRSTVNRRRYFERLSSWPEGFAVTGDAVATFNPVYGQGMSVAAHSATAIRGLLAEHGVDAPGLSRRIQRAVGRAASSPWDLATGEDINYPGSIGERPPAAARLLRGYVQRLMRTATVNPVVMRSLYDVMTLSAPMTALVSPLVVFGVLRGPGGEVPNEPSITAAELALCGLGPRGGGS</sequence>
<evidence type="ECO:0000313" key="2">
    <source>
        <dbReference type="EMBL" id="RKN64519.1"/>
    </source>
</evidence>
<dbReference type="EMBL" id="RBAM01000014">
    <property type="protein sequence ID" value="RKN64519.1"/>
    <property type="molecule type" value="Genomic_DNA"/>
</dbReference>
<accession>A0A3B0AW49</accession>
<protein>
    <submittedName>
        <fullName evidence="2">FAD-dependent oxidoreductase</fullName>
    </submittedName>
</protein>
<dbReference type="OrthoDB" id="9790035at2"/>
<dbReference type="PANTHER" id="PTHR43422">
    <property type="entry name" value="THIAMINE THIAZOLE SYNTHASE"/>
    <property type="match status" value="1"/>
</dbReference>
<dbReference type="Proteomes" id="UP000270343">
    <property type="component" value="Unassembled WGS sequence"/>
</dbReference>
<dbReference type="Pfam" id="PF12831">
    <property type="entry name" value="FAD_oxidored"/>
    <property type="match status" value="1"/>
</dbReference>
<name>A0A3B0AW49_9ACTN</name>
<evidence type="ECO:0000313" key="3">
    <source>
        <dbReference type="Proteomes" id="UP000270343"/>
    </source>
</evidence>
<reference evidence="2 3" key="1">
    <citation type="journal article" date="2015" name="Antonie Van Leeuwenhoek">
        <title>Streptomyces klenkii sp. nov., isolated from deep marine sediment.</title>
        <authorList>
            <person name="Veyisoglu A."/>
            <person name="Sahin N."/>
        </authorList>
    </citation>
    <scope>NUCLEOTIDE SEQUENCE [LARGE SCALE GENOMIC DNA]</scope>
    <source>
        <strain evidence="2 3">KCTC 29202</strain>
    </source>
</reference>
<proteinExistence type="predicted"/>
<organism evidence="2 3">
    <name type="scientific">Streptomyces klenkii</name>
    <dbReference type="NCBI Taxonomy" id="1420899"/>
    <lineage>
        <taxon>Bacteria</taxon>
        <taxon>Bacillati</taxon>
        <taxon>Actinomycetota</taxon>
        <taxon>Actinomycetes</taxon>
        <taxon>Kitasatosporales</taxon>
        <taxon>Streptomycetaceae</taxon>
        <taxon>Streptomyces</taxon>
    </lineage>
</organism>
<comment type="caution">
    <text evidence="2">The sequence shown here is derived from an EMBL/GenBank/DDBJ whole genome shotgun (WGS) entry which is preliminary data.</text>
</comment>
<dbReference type="Gene3D" id="3.50.50.60">
    <property type="entry name" value="FAD/NAD(P)-binding domain"/>
    <property type="match status" value="1"/>
</dbReference>
<evidence type="ECO:0000256" key="1">
    <source>
        <dbReference type="SAM" id="MobiDB-lite"/>
    </source>
</evidence>
<keyword evidence="3" id="KW-1185">Reference proteome</keyword>
<dbReference type="AlphaFoldDB" id="A0A3B0AW49"/>
<dbReference type="PANTHER" id="PTHR43422:SF3">
    <property type="entry name" value="THIAMINE THIAZOLE SYNTHASE"/>
    <property type="match status" value="1"/>
</dbReference>
<dbReference type="SUPFAM" id="SSF51905">
    <property type="entry name" value="FAD/NAD(P)-binding domain"/>
    <property type="match status" value="1"/>
</dbReference>